<comment type="similarity">
    <text evidence="1">Belongs to the RecA family.</text>
</comment>
<dbReference type="AlphaFoldDB" id="A0AAU9MJ80"/>
<keyword evidence="7" id="KW-1185">Reference proteome</keyword>
<dbReference type="GO" id="GO:0005524">
    <property type="term" value="F:ATP binding"/>
    <property type="evidence" value="ECO:0007669"/>
    <property type="project" value="UniProtKB-KW"/>
</dbReference>
<evidence type="ECO:0000313" key="7">
    <source>
        <dbReference type="Proteomes" id="UP001157418"/>
    </source>
</evidence>
<dbReference type="GO" id="GO:0006310">
    <property type="term" value="P:DNA recombination"/>
    <property type="evidence" value="ECO:0007669"/>
    <property type="project" value="UniProtKB-KW"/>
</dbReference>
<dbReference type="Gene3D" id="3.40.50.300">
    <property type="entry name" value="P-loop containing nucleotide triphosphate hydrolases"/>
    <property type="match status" value="1"/>
</dbReference>
<keyword evidence="3" id="KW-0067">ATP-binding</keyword>
<evidence type="ECO:0000256" key="4">
    <source>
        <dbReference type="ARBA" id="ARBA00023172"/>
    </source>
</evidence>
<gene>
    <name evidence="6" type="ORF">LVIROSA_LOCUS14924</name>
</gene>
<dbReference type="PANTHER" id="PTHR45900:SF4">
    <property type="entry name" value="DNA REPAIR PROTEIN RECA HOMOLOG 2, MITOCHONDRIAL"/>
    <property type="match status" value="1"/>
</dbReference>
<protein>
    <recommendedName>
        <fullName evidence="5">RecA-like N-terminal domain-containing protein</fullName>
    </recommendedName>
</protein>
<name>A0AAU9MJ80_9ASTR</name>
<keyword evidence="2" id="KW-0547">Nucleotide-binding</keyword>
<accession>A0AAU9MJ80</accession>
<keyword evidence="4" id="KW-0233">DNA recombination</keyword>
<dbReference type="PANTHER" id="PTHR45900">
    <property type="entry name" value="RECA"/>
    <property type="match status" value="1"/>
</dbReference>
<proteinExistence type="inferred from homology"/>
<feature type="domain" description="RecA-like N-terminal" evidence="5">
    <location>
        <begin position="37"/>
        <end position="106"/>
    </location>
</feature>
<dbReference type="InterPro" id="IPR027417">
    <property type="entry name" value="P-loop_NTPase"/>
</dbReference>
<evidence type="ECO:0000313" key="6">
    <source>
        <dbReference type="EMBL" id="CAH1427958.1"/>
    </source>
</evidence>
<dbReference type="GO" id="GO:0003697">
    <property type="term" value="F:single-stranded DNA binding"/>
    <property type="evidence" value="ECO:0007669"/>
    <property type="project" value="InterPro"/>
</dbReference>
<dbReference type="Pfam" id="PF00154">
    <property type="entry name" value="RecA_N"/>
    <property type="match status" value="2"/>
</dbReference>
<sequence>MEGHYEVVISLSEVEASDLEDDKLHDDIKAVEKHTPLHSALSELVGDFDGESMLFLQRFFRTRVKPVVSIGSLKLDLSLGIGGLPKGIIVEVYGQEGSCKTTLALNNALDPLLLETVGVNTKSLLISQPNSAENLLSIVDTLAQSGGVDVIVINSVATLIPQREITCVISDNIIETQSRIMTRALRKILYFLCRSDTLIIFINQVRSNLRSRQEGLKVNEVTCDGNALPFYSAVSGLGICVEVVKNKLALAMKKAELEIEFGRGISRRFLKEQATFIVSDDMKLTASQSIATISNFNAPGVPIADLEFLELCIGEKEENGTGKEYPLEAALEATKNTLIQGSTKLLLDFRVVLDQELGLILKLRDMMIGWIHEGF</sequence>
<organism evidence="6 7">
    <name type="scientific">Lactuca virosa</name>
    <dbReference type="NCBI Taxonomy" id="75947"/>
    <lineage>
        <taxon>Eukaryota</taxon>
        <taxon>Viridiplantae</taxon>
        <taxon>Streptophyta</taxon>
        <taxon>Embryophyta</taxon>
        <taxon>Tracheophyta</taxon>
        <taxon>Spermatophyta</taxon>
        <taxon>Magnoliopsida</taxon>
        <taxon>eudicotyledons</taxon>
        <taxon>Gunneridae</taxon>
        <taxon>Pentapetalae</taxon>
        <taxon>asterids</taxon>
        <taxon>campanulids</taxon>
        <taxon>Asterales</taxon>
        <taxon>Asteraceae</taxon>
        <taxon>Cichorioideae</taxon>
        <taxon>Cichorieae</taxon>
        <taxon>Lactucinae</taxon>
        <taxon>Lactuca</taxon>
    </lineage>
</organism>
<dbReference type="PRINTS" id="PR00142">
    <property type="entry name" value="RECA"/>
</dbReference>
<evidence type="ECO:0000256" key="2">
    <source>
        <dbReference type="ARBA" id="ARBA00022741"/>
    </source>
</evidence>
<dbReference type="SUPFAM" id="SSF52540">
    <property type="entry name" value="P-loop containing nucleoside triphosphate hydrolases"/>
    <property type="match status" value="1"/>
</dbReference>
<dbReference type="EMBL" id="CAKMRJ010002223">
    <property type="protein sequence ID" value="CAH1427958.1"/>
    <property type="molecule type" value="Genomic_DNA"/>
</dbReference>
<dbReference type="GO" id="GO:0006281">
    <property type="term" value="P:DNA repair"/>
    <property type="evidence" value="ECO:0007669"/>
    <property type="project" value="InterPro"/>
</dbReference>
<feature type="domain" description="RecA-like N-terminal" evidence="5">
    <location>
        <begin position="107"/>
        <end position="266"/>
    </location>
</feature>
<evidence type="ECO:0000256" key="3">
    <source>
        <dbReference type="ARBA" id="ARBA00022840"/>
    </source>
</evidence>
<reference evidence="6 7" key="1">
    <citation type="submission" date="2022-01" db="EMBL/GenBank/DDBJ databases">
        <authorList>
            <person name="Xiong W."/>
            <person name="Schranz E."/>
        </authorList>
    </citation>
    <scope>NUCLEOTIDE SEQUENCE [LARGE SCALE GENOMIC DNA]</scope>
</reference>
<dbReference type="InterPro" id="IPR049428">
    <property type="entry name" value="RecA-like_N"/>
</dbReference>
<evidence type="ECO:0000259" key="5">
    <source>
        <dbReference type="Pfam" id="PF00154"/>
    </source>
</evidence>
<dbReference type="Proteomes" id="UP001157418">
    <property type="component" value="Unassembled WGS sequence"/>
</dbReference>
<dbReference type="InterPro" id="IPR013765">
    <property type="entry name" value="DNA_recomb/repair_RecA"/>
</dbReference>
<evidence type="ECO:0000256" key="1">
    <source>
        <dbReference type="ARBA" id="ARBA00009391"/>
    </source>
</evidence>
<comment type="caution">
    <text evidence="6">The sequence shown here is derived from an EMBL/GenBank/DDBJ whole genome shotgun (WGS) entry which is preliminary data.</text>
</comment>